<accession>A0A4D6KGK4</accession>
<name>A0A4D6KGK4_9EURY</name>
<proteinExistence type="predicted"/>
<dbReference type="GO" id="GO:0006281">
    <property type="term" value="P:DNA repair"/>
    <property type="evidence" value="ECO:0007669"/>
    <property type="project" value="InterPro"/>
</dbReference>
<dbReference type="OMA" id="HRVRDGP"/>
<gene>
    <name evidence="4" type="ORF">E5139_02465</name>
</gene>
<dbReference type="KEGG" id="halz:E5139_02465"/>
<evidence type="ECO:0000313" key="4">
    <source>
        <dbReference type="EMBL" id="QCD64556.1"/>
    </source>
</evidence>
<dbReference type="Proteomes" id="UP000297053">
    <property type="component" value="Chromosome"/>
</dbReference>
<evidence type="ECO:0000313" key="5">
    <source>
        <dbReference type="Proteomes" id="UP000297053"/>
    </source>
</evidence>
<feature type="region of interest" description="Disordered" evidence="2">
    <location>
        <begin position="130"/>
        <end position="154"/>
    </location>
</feature>
<dbReference type="InterPro" id="IPR014048">
    <property type="entry name" value="MethylDNA_cys_MeTrfase_DNA-bd"/>
</dbReference>
<reference evidence="4 5" key="2">
    <citation type="submission" date="2019-04" db="EMBL/GenBank/DDBJ databases">
        <authorList>
            <person name="Yang S."/>
            <person name="Wei W."/>
        </authorList>
    </citation>
    <scope>NUCLEOTIDE SEQUENCE [LARGE SCALE GENOMIC DNA]</scope>
    <source>
        <strain evidence="5">ZP60</strain>
    </source>
</reference>
<dbReference type="SUPFAM" id="SSF46767">
    <property type="entry name" value="Methylated DNA-protein cysteine methyltransferase, C-terminal domain"/>
    <property type="match status" value="1"/>
</dbReference>
<dbReference type="GeneID" id="42177764"/>
<keyword evidence="4" id="KW-0808">Transferase</keyword>
<reference evidence="4 5" key="1">
    <citation type="submission" date="2019-04" db="EMBL/GenBank/DDBJ databases">
        <title>Complete genome sequence of Arthrobacter sp. ZXY-2 associated with effective atrazine degradation and salt adaptation.</title>
        <authorList>
            <person name="Zhao X."/>
        </authorList>
    </citation>
    <scope>NUCLEOTIDE SEQUENCE [LARGE SCALE GENOMIC DNA]</scope>
    <source>
        <strain evidence="5">ZP60</strain>
    </source>
</reference>
<organism evidence="4 5">
    <name type="scientific">Halomicrobium mukohataei</name>
    <dbReference type="NCBI Taxonomy" id="57705"/>
    <lineage>
        <taxon>Archaea</taxon>
        <taxon>Methanobacteriati</taxon>
        <taxon>Methanobacteriota</taxon>
        <taxon>Stenosarchaea group</taxon>
        <taxon>Halobacteria</taxon>
        <taxon>Halobacteriales</taxon>
        <taxon>Haloarculaceae</taxon>
        <taxon>Halomicrobium</taxon>
    </lineage>
</organism>
<dbReference type="RefSeq" id="WP_015763987.1">
    <property type="nucleotide sequence ID" value="NZ_CP039375.1"/>
</dbReference>
<evidence type="ECO:0000259" key="3">
    <source>
        <dbReference type="Pfam" id="PF01035"/>
    </source>
</evidence>
<dbReference type="Pfam" id="PF01035">
    <property type="entry name" value="DNA_binding_1"/>
    <property type="match status" value="1"/>
</dbReference>
<dbReference type="InterPro" id="IPR036388">
    <property type="entry name" value="WH-like_DNA-bd_sf"/>
</dbReference>
<evidence type="ECO:0000256" key="1">
    <source>
        <dbReference type="ARBA" id="ARBA00022763"/>
    </source>
</evidence>
<dbReference type="CDD" id="cd06445">
    <property type="entry name" value="ATase"/>
    <property type="match status" value="1"/>
</dbReference>
<dbReference type="GO" id="GO:0032259">
    <property type="term" value="P:methylation"/>
    <property type="evidence" value="ECO:0007669"/>
    <property type="project" value="UniProtKB-KW"/>
</dbReference>
<keyword evidence="1" id="KW-0227">DNA damage</keyword>
<protein>
    <submittedName>
        <fullName evidence="4">Methylated-DNA--[protein]-cysteine S-methyltransferase</fullName>
    </submittedName>
</protein>
<dbReference type="GO" id="GO:0008168">
    <property type="term" value="F:methyltransferase activity"/>
    <property type="evidence" value="ECO:0007669"/>
    <property type="project" value="UniProtKB-KW"/>
</dbReference>
<keyword evidence="4" id="KW-0489">Methyltransferase</keyword>
<feature type="domain" description="Methylated-DNA-[protein]-cysteine S-methyltransferase DNA binding" evidence="3">
    <location>
        <begin position="76"/>
        <end position="133"/>
    </location>
</feature>
<dbReference type="EMBL" id="CP039375">
    <property type="protein sequence ID" value="QCD64556.1"/>
    <property type="molecule type" value="Genomic_DNA"/>
</dbReference>
<dbReference type="AlphaFoldDB" id="A0A4D6KGK4"/>
<sequence length="154" mass="17041">MASPDAGIYAREFEFLDRYVQLGAAGEKIIQLSFPEQPAAESRTDHDLLDRIEAYLSNETDDFRDVDVGLTVSTERRSVLEAVREIPYGEEAGVDQLVRMTPVLDPNDDESARIVREALADNPVPLVIPDHRVRDGPSGAPPAVEQKLRSIEGL</sequence>
<dbReference type="InterPro" id="IPR036217">
    <property type="entry name" value="MethylDNA_cys_MeTrfase_DNAb"/>
</dbReference>
<dbReference type="Gene3D" id="1.10.10.10">
    <property type="entry name" value="Winged helix-like DNA-binding domain superfamily/Winged helix DNA-binding domain"/>
    <property type="match status" value="1"/>
</dbReference>
<evidence type="ECO:0000256" key="2">
    <source>
        <dbReference type="SAM" id="MobiDB-lite"/>
    </source>
</evidence>